<organism evidence="10 11">
    <name type="scientific">Alicyclobacillus fastidiosus</name>
    <dbReference type="NCBI Taxonomy" id="392011"/>
    <lineage>
        <taxon>Bacteria</taxon>
        <taxon>Bacillati</taxon>
        <taxon>Bacillota</taxon>
        <taxon>Bacilli</taxon>
        <taxon>Bacillales</taxon>
        <taxon>Alicyclobacillaceae</taxon>
        <taxon>Alicyclobacillus</taxon>
    </lineage>
</organism>
<feature type="domain" description="CobB/CobQ-like glutamine amidotransferase" evidence="9">
    <location>
        <begin position="252"/>
        <end position="441"/>
    </location>
</feature>
<comment type="caution">
    <text evidence="10">The sequence shown here is derived from an EMBL/GenBank/DDBJ whole genome shotgun (WGS) entry which is preliminary data.</text>
</comment>
<protein>
    <recommendedName>
        <fullName evidence="7">Cobyrinate a,c-diamide synthase</fullName>
        <ecNumber evidence="7">6.3.5.11</ecNumber>
    </recommendedName>
    <alternativeName>
        <fullName evidence="7">Cobyrinic acid a,c-diamide synthetase</fullName>
    </alternativeName>
</protein>
<proteinExistence type="inferred from homology"/>
<evidence type="ECO:0000256" key="4">
    <source>
        <dbReference type="ARBA" id="ARBA00022840"/>
    </source>
</evidence>
<comment type="similarity">
    <text evidence="7">Belongs to the CobB/CbiA family.</text>
</comment>
<evidence type="ECO:0000256" key="7">
    <source>
        <dbReference type="HAMAP-Rule" id="MF_00027"/>
    </source>
</evidence>
<comment type="cofactor">
    <cofactor evidence="1 7">
        <name>Mg(2+)</name>
        <dbReference type="ChEBI" id="CHEBI:18420"/>
    </cofactor>
</comment>
<keyword evidence="7" id="KW-0169">Cobalamin biosynthesis</keyword>
<comment type="function">
    <text evidence="7">Catalyzes the ATP-dependent amidation of the two carboxylate groups at positions a and c of cobyrinate, using either L-glutamine or ammonia as the nitrogen source.</text>
</comment>
<feature type="domain" description="CobQ/CobB/MinD/ParA nucleotide binding" evidence="8">
    <location>
        <begin position="7"/>
        <end position="192"/>
    </location>
</feature>
<dbReference type="InterPro" id="IPR004484">
    <property type="entry name" value="CbiA/CobB_synth"/>
</dbReference>
<dbReference type="Proteomes" id="UP001579974">
    <property type="component" value="Unassembled WGS sequence"/>
</dbReference>
<evidence type="ECO:0000259" key="9">
    <source>
        <dbReference type="Pfam" id="PF07685"/>
    </source>
</evidence>
<keyword evidence="5 7" id="KW-0460">Magnesium</keyword>
<dbReference type="InterPro" id="IPR011698">
    <property type="entry name" value="GATase_3"/>
</dbReference>
<evidence type="ECO:0000256" key="6">
    <source>
        <dbReference type="ARBA" id="ARBA00022962"/>
    </source>
</evidence>
<dbReference type="Pfam" id="PF07685">
    <property type="entry name" value="GATase_3"/>
    <property type="match status" value="1"/>
</dbReference>
<dbReference type="Gene3D" id="3.40.50.880">
    <property type="match status" value="1"/>
</dbReference>
<gene>
    <name evidence="7" type="primary">cbiA</name>
    <name evidence="10" type="ORF">KKP3000_002570</name>
</gene>
<keyword evidence="3 7" id="KW-0547">Nucleotide-binding</keyword>
<evidence type="ECO:0000313" key="10">
    <source>
        <dbReference type="EMBL" id="MFB5192975.1"/>
    </source>
</evidence>
<dbReference type="HAMAP" id="MF_00027">
    <property type="entry name" value="CobB_CbiA"/>
    <property type="match status" value="1"/>
</dbReference>
<dbReference type="RefSeq" id="WP_275473843.1">
    <property type="nucleotide sequence ID" value="NZ_CP162940.1"/>
</dbReference>
<dbReference type="CDD" id="cd03130">
    <property type="entry name" value="GATase1_CobB"/>
    <property type="match status" value="1"/>
</dbReference>
<accession>A0ABV5AMM5</accession>
<dbReference type="NCBIfam" id="TIGR00379">
    <property type="entry name" value="cobB"/>
    <property type="match status" value="1"/>
</dbReference>
<comment type="catalytic activity">
    <reaction evidence="7">
        <text>cob(II)yrinate + 2 L-glutamine + 2 ATP + 2 H2O = cob(II)yrinate a,c diamide + 2 L-glutamate + 2 ADP + 2 phosphate + 2 H(+)</text>
        <dbReference type="Rhea" id="RHEA:26289"/>
        <dbReference type="ChEBI" id="CHEBI:15377"/>
        <dbReference type="ChEBI" id="CHEBI:15378"/>
        <dbReference type="ChEBI" id="CHEBI:29985"/>
        <dbReference type="ChEBI" id="CHEBI:30616"/>
        <dbReference type="ChEBI" id="CHEBI:43474"/>
        <dbReference type="ChEBI" id="CHEBI:58359"/>
        <dbReference type="ChEBI" id="CHEBI:58537"/>
        <dbReference type="ChEBI" id="CHEBI:58894"/>
        <dbReference type="ChEBI" id="CHEBI:456216"/>
        <dbReference type="EC" id="6.3.5.11"/>
    </reaction>
</comment>
<dbReference type="InterPro" id="IPR002586">
    <property type="entry name" value="CobQ/CobB/MinD/ParA_Nub-bd_dom"/>
</dbReference>
<dbReference type="CDD" id="cd05388">
    <property type="entry name" value="CobB_N"/>
    <property type="match status" value="1"/>
</dbReference>
<evidence type="ECO:0000256" key="5">
    <source>
        <dbReference type="ARBA" id="ARBA00022842"/>
    </source>
</evidence>
<dbReference type="InterPro" id="IPR029062">
    <property type="entry name" value="Class_I_gatase-like"/>
</dbReference>
<feature type="active site" description="Nucleophile" evidence="7">
    <location>
        <position position="334"/>
    </location>
</feature>
<dbReference type="EC" id="6.3.5.11" evidence="7"/>
<evidence type="ECO:0000256" key="3">
    <source>
        <dbReference type="ARBA" id="ARBA00022741"/>
    </source>
</evidence>
<dbReference type="PROSITE" id="PS51274">
    <property type="entry name" value="GATASE_COBBQ"/>
    <property type="match status" value="1"/>
</dbReference>
<reference evidence="10 11" key="1">
    <citation type="journal article" date="2024" name="Int. J. Mol. Sci.">
        <title>Exploration of Alicyclobacillus spp. Genome in Search of Antibiotic Resistance.</title>
        <authorList>
            <person name="Bucka-Kolendo J."/>
            <person name="Kiousi D.E."/>
            <person name="Dekowska A."/>
            <person name="Mikolajczuk-Szczyrba A."/>
            <person name="Karadedos D.M."/>
            <person name="Michael P."/>
            <person name="Galanis A."/>
            <person name="Sokolowska B."/>
        </authorList>
    </citation>
    <scope>NUCLEOTIDE SEQUENCE [LARGE SCALE GENOMIC DNA]</scope>
    <source>
        <strain evidence="10 11">KKP 3000</strain>
    </source>
</reference>
<keyword evidence="4 7" id="KW-0067">ATP-binding</keyword>
<comment type="pathway">
    <text evidence="7">Cofactor biosynthesis; adenosylcobalamin biosynthesis; cob(II)yrinate a,c-diamide from sirohydrochlorin (anaerobic route): step 10/10.</text>
</comment>
<keyword evidence="2 7" id="KW-0436">Ligase</keyword>
<dbReference type="SUPFAM" id="SSF52317">
    <property type="entry name" value="Class I glutamine amidotransferase-like"/>
    <property type="match status" value="1"/>
</dbReference>
<dbReference type="EMBL" id="JBDXSU010000033">
    <property type="protein sequence ID" value="MFB5192975.1"/>
    <property type="molecule type" value="Genomic_DNA"/>
</dbReference>
<comment type="domain">
    <text evidence="7">Comprises of two domains. The C-terminal domain contains the binding site for glutamine and catalyzes the hydrolysis of this substrate to glutamate and ammonia. The N-terminal domain is anticipated to bind ATP and cobyrinate and catalyzes the ultimate synthesis of the diamide product. The ammonia produced via the glutaminase domain is probably translocated to the adjacent domain via a molecular tunnel, where it reacts with an activated intermediate.</text>
</comment>
<name>A0ABV5AMM5_9BACL</name>
<evidence type="ECO:0000313" key="11">
    <source>
        <dbReference type="Proteomes" id="UP001579974"/>
    </source>
</evidence>
<dbReference type="PANTHER" id="PTHR43873">
    <property type="entry name" value="COBYRINATE A,C-DIAMIDE SYNTHASE"/>
    <property type="match status" value="1"/>
</dbReference>
<evidence type="ECO:0000256" key="2">
    <source>
        <dbReference type="ARBA" id="ARBA00022598"/>
    </source>
</evidence>
<sequence length="459" mass="49976">MNRPRMVIAGTHSGAGKTTVTLALMAALTRRGMKVQGFKVGPDYIDPSYHSAVTKVPSRNLDTWLMKGEIVREVFDRGSERADISIIEGVMGLYDGKDPLSNAGSTAHVSLLLEAPVVLVVDVASMARSAAAMVLGFQQMEPRLRLAGVIVNQVGSKGHYELVKAAIEQVCKVPVVGYFTRREAMQIPERHLGLIPALERQEMAPLIESLADAADESIDVDAIIGLANLHAAWEAPTPSLFVGEPRAKTVTLAVARDSAFNFYYPENLELLEWYGAKLVYFRPLEGEVVPADADGVYIGGGFPEEFAKRLAGQRHVLESVRCAAHQGMPIYAECGGFMFLTKTLTDAHGSLHEMAGIVPAAVCMQSELAAIGYREVTARTDNLLLLRGEAARGHEFHYSTAVFDGVGWPYAYDTKGWSVTLEGYAQGNVLAGYTHLHFASNPAMVERFIQACRDFRNCS</sequence>
<evidence type="ECO:0000256" key="1">
    <source>
        <dbReference type="ARBA" id="ARBA00001946"/>
    </source>
</evidence>
<comment type="miscellaneous">
    <text evidence="7">The a and c carboxylates of cobyrinate are activated for nucleophilic attack via formation of a phosphorylated intermediate by ATP. CbiA catalyzes first the amidation of the c-carboxylate, and then that of the a-carboxylate.</text>
</comment>
<dbReference type="Gene3D" id="3.40.50.300">
    <property type="entry name" value="P-loop containing nucleotide triphosphate hydrolases"/>
    <property type="match status" value="2"/>
</dbReference>
<evidence type="ECO:0000259" key="8">
    <source>
        <dbReference type="Pfam" id="PF01656"/>
    </source>
</evidence>
<keyword evidence="6 7" id="KW-0315">Glutamine amidotransferase</keyword>
<dbReference type="Pfam" id="PF01656">
    <property type="entry name" value="CbiA"/>
    <property type="match status" value="1"/>
</dbReference>
<dbReference type="SUPFAM" id="SSF52540">
    <property type="entry name" value="P-loop containing nucleoside triphosphate hydrolases"/>
    <property type="match status" value="1"/>
</dbReference>
<dbReference type="PANTHER" id="PTHR43873:SF1">
    <property type="entry name" value="COBYRINATE A,C-DIAMIDE SYNTHASE"/>
    <property type="match status" value="1"/>
</dbReference>
<dbReference type="NCBIfam" id="NF002204">
    <property type="entry name" value="PRK01077.1"/>
    <property type="match status" value="1"/>
</dbReference>
<feature type="site" description="Increases nucleophilicity of active site Cys" evidence="7">
    <location>
        <position position="435"/>
    </location>
</feature>
<dbReference type="InterPro" id="IPR027417">
    <property type="entry name" value="P-loop_NTPase"/>
</dbReference>
<keyword evidence="11" id="KW-1185">Reference proteome</keyword>